<dbReference type="Gene3D" id="3.80.10.10">
    <property type="entry name" value="Ribonuclease Inhibitor"/>
    <property type="match status" value="1"/>
</dbReference>
<dbReference type="EMBL" id="JBBPBN010000181">
    <property type="protein sequence ID" value="KAK8973711.1"/>
    <property type="molecule type" value="Genomic_DNA"/>
</dbReference>
<reference evidence="3 4" key="1">
    <citation type="journal article" date="2024" name="G3 (Bethesda)">
        <title>Genome assembly of Hibiscus sabdariffa L. provides insights into metabolisms of medicinal natural products.</title>
        <authorList>
            <person name="Kim T."/>
        </authorList>
    </citation>
    <scope>NUCLEOTIDE SEQUENCE [LARGE SCALE GENOMIC DNA]</scope>
    <source>
        <strain evidence="3">TK-2024</strain>
        <tissue evidence="3">Old leaves</tissue>
    </source>
</reference>
<comment type="caution">
    <text evidence="3">The sequence shown here is derived from an EMBL/GenBank/DDBJ whole genome shotgun (WGS) entry which is preliminary data.</text>
</comment>
<dbReference type="SUPFAM" id="SSF52047">
    <property type="entry name" value="RNI-like"/>
    <property type="match status" value="1"/>
</dbReference>
<accession>A0ABR2NC64</accession>
<dbReference type="PANTHER" id="PTHR31900:SF27">
    <property type="entry name" value="FBD DOMAIN-CONTAINING PROTEIN"/>
    <property type="match status" value="1"/>
</dbReference>
<dbReference type="InterPro" id="IPR055411">
    <property type="entry name" value="LRR_FXL15/At3g58940/PEG3-like"/>
</dbReference>
<proteinExistence type="predicted"/>
<protein>
    <submittedName>
        <fullName evidence="3">Uncharacterized protein</fullName>
    </submittedName>
</protein>
<sequence>MSSPKSNLEGCIEAICSSYSSGSRLPRRDQSQVPLLVTQSATHEGREASERRQAEINLSSLSSQWSYQKSVLGPSRISQLIHSFNSSQMLDSHVQKPRTNSFFDAKRQHFSPPILGFEDTNPETIIIRRIGAPFRRQSPPPLPTVSDLHSASSSRFSNVFSEAKQKLASSSLKSKAENSPLPVADHQIGLGNDRLLGAGYLSIYDWLCAASRRGVKEIDLSLYNIAIWKLPTLLFACPSLVTLKLDVTGSDMEVPTNVSLPNLKTLHLSKMQIKDGCSFLRLISGCPVLEDLGLFGCFLIGTSELNIHSLSLKRLVLDSEMWVDMTSHSASSDFDWMIVIDAPSLAYFEYFCFVCRGYALRNMESLEKADITICLREDVDRERSAALLQGIRNVRVLHFSIHDFDAPLSRMRLDSGLVFHNLVELDFENHCDDCNLSLTWIVEFLHRVPNLKTLILDLIVADRVFESLPEEVPSCLLYHLKEVSIVSFRGDTRMFEIVSYFLNHASVLEKLVMRSIDVPQEFLSRGDYV</sequence>
<gene>
    <name evidence="3" type="ORF">V6N11_084409</name>
</gene>
<dbReference type="Pfam" id="PF08387">
    <property type="entry name" value="FBD"/>
    <property type="match status" value="1"/>
</dbReference>
<name>A0ABR2NC64_9ROSI</name>
<keyword evidence="4" id="KW-1185">Reference proteome</keyword>
<dbReference type="InterPro" id="IPR006566">
    <property type="entry name" value="FBD"/>
</dbReference>
<dbReference type="Proteomes" id="UP001396334">
    <property type="component" value="Unassembled WGS sequence"/>
</dbReference>
<evidence type="ECO:0000313" key="3">
    <source>
        <dbReference type="EMBL" id="KAK8973711.1"/>
    </source>
</evidence>
<dbReference type="Pfam" id="PF24758">
    <property type="entry name" value="LRR_At5g56370"/>
    <property type="match status" value="1"/>
</dbReference>
<evidence type="ECO:0000259" key="2">
    <source>
        <dbReference type="Pfam" id="PF24758"/>
    </source>
</evidence>
<dbReference type="InterPro" id="IPR050232">
    <property type="entry name" value="FBL13/AtMIF1-like"/>
</dbReference>
<evidence type="ECO:0000259" key="1">
    <source>
        <dbReference type="Pfam" id="PF08387"/>
    </source>
</evidence>
<dbReference type="InterPro" id="IPR032675">
    <property type="entry name" value="LRR_dom_sf"/>
</dbReference>
<feature type="domain" description="F-box/LRR-repeat protein 15/At3g58940/PEG3-like LRR" evidence="2">
    <location>
        <begin position="205"/>
        <end position="345"/>
    </location>
</feature>
<feature type="domain" description="FBD" evidence="1">
    <location>
        <begin position="469"/>
        <end position="512"/>
    </location>
</feature>
<organism evidence="3 4">
    <name type="scientific">Hibiscus sabdariffa</name>
    <name type="common">roselle</name>
    <dbReference type="NCBI Taxonomy" id="183260"/>
    <lineage>
        <taxon>Eukaryota</taxon>
        <taxon>Viridiplantae</taxon>
        <taxon>Streptophyta</taxon>
        <taxon>Embryophyta</taxon>
        <taxon>Tracheophyta</taxon>
        <taxon>Spermatophyta</taxon>
        <taxon>Magnoliopsida</taxon>
        <taxon>eudicotyledons</taxon>
        <taxon>Gunneridae</taxon>
        <taxon>Pentapetalae</taxon>
        <taxon>rosids</taxon>
        <taxon>malvids</taxon>
        <taxon>Malvales</taxon>
        <taxon>Malvaceae</taxon>
        <taxon>Malvoideae</taxon>
        <taxon>Hibiscus</taxon>
    </lineage>
</organism>
<dbReference type="PANTHER" id="PTHR31900">
    <property type="entry name" value="F-BOX/RNI SUPERFAMILY PROTEIN-RELATED"/>
    <property type="match status" value="1"/>
</dbReference>
<evidence type="ECO:0000313" key="4">
    <source>
        <dbReference type="Proteomes" id="UP001396334"/>
    </source>
</evidence>